<dbReference type="Pfam" id="PF05699">
    <property type="entry name" value="Dimer_Tnp_hAT"/>
    <property type="match status" value="1"/>
</dbReference>
<dbReference type="PANTHER" id="PTHR23272">
    <property type="entry name" value="BED FINGER-RELATED"/>
    <property type="match status" value="1"/>
</dbReference>
<keyword evidence="3" id="KW-1185">Reference proteome</keyword>
<feature type="domain" description="HAT C-terminal dimerisation" evidence="1">
    <location>
        <begin position="35"/>
        <end position="121"/>
    </location>
</feature>
<dbReference type="InterPro" id="IPR008906">
    <property type="entry name" value="HATC_C_dom"/>
</dbReference>
<sequence>MAKAKTKITNPELNLFNTLRNENSKLVRGDTSDSELTRYKTRNFLSTMLPEEFNNFDILGWWKEREEMFSVLSAMARDTLSVQASTVASESDFSLSGRVLFTRRTRLTPESLEMCICLKDHLDGVERIQDISTLEGYLDVEEKIHNYEVSQGRAQPLSDDEVAYGEWIAQ</sequence>
<gene>
    <name evidence="2" type="ORF">QVD17_39426</name>
</gene>
<comment type="caution">
    <text evidence="2">The sequence shown here is derived from an EMBL/GenBank/DDBJ whole genome shotgun (WGS) entry which is preliminary data.</text>
</comment>
<dbReference type="SUPFAM" id="SSF53098">
    <property type="entry name" value="Ribonuclease H-like"/>
    <property type="match status" value="1"/>
</dbReference>
<dbReference type="Proteomes" id="UP001229421">
    <property type="component" value="Unassembled WGS sequence"/>
</dbReference>
<dbReference type="AlphaFoldDB" id="A0AAD8JNI4"/>
<organism evidence="2 3">
    <name type="scientific">Tagetes erecta</name>
    <name type="common">African marigold</name>
    <dbReference type="NCBI Taxonomy" id="13708"/>
    <lineage>
        <taxon>Eukaryota</taxon>
        <taxon>Viridiplantae</taxon>
        <taxon>Streptophyta</taxon>
        <taxon>Embryophyta</taxon>
        <taxon>Tracheophyta</taxon>
        <taxon>Spermatophyta</taxon>
        <taxon>Magnoliopsida</taxon>
        <taxon>eudicotyledons</taxon>
        <taxon>Gunneridae</taxon>
        <taxon>Pentapetalae</taxon>
        <taxon>asterids</taxon>
        <taxon>campanulids</taxon>
        <taxon>Asterales</taxon>
        <taxon>Asteraceae</taxon>
        <taxon>Asteroideae</taxon>
        <taxon>Heliantheae alliance</taxon>
        <taxon>Tageteae</taxon>
        <taxon>Tagetes</taxon>
    </lineage>
</organism>
<proteinExistence type="predicted"/>
<reference evidence="2" key="1">
    <citation type="journal article" date="2023" name="bioRxiv">
        <title>Improved chromosome-level genome assembly for marigold (Tagetes erecta).</title>
        <authorList>
            <person name="Jiang F."/>
            <person name="Yuan L."/>
            <person name="Wang S."/>
            <person name="Wang H."/>
            <person name="Xu D."/>
            <person name="Wang A."/>
            <person name="Fan W."/>
        </authorList>
    </citation>
    <scope>NUCLEOTIDE SEQUENCE</scope>
    <source>
        <strain evidence="2">WSJ</strain>
        <tissue evidence="2">Leaf</tissue>
    </source>
</reference>
<dbReference type="PANTHER" id="PTHR23272:SF190">
    <property type="entry name" value="ZINC FINGER, BED-TYPE-RELATED"/>
    <property type="match status" value="1"/>
</dbReference>
<protein>
    <recommendedName>
        <fullName evidence="1">HAT C-terminal dimerisation domain-containing protein</fullName>
    </recommendedName>
</protein>
<evidence type="ECO:0000259" key="1">
    <source>
        <dbReference type="Pfam" id="PF05699"/>
    </source>
</evidence>
<dbReference type="EMBL" id="JAUHHV010000011">
    <property type="protein sequence ID" value="KAK1407799.1"/>
    <property type="molecule type" value="Genomic_DNA"/>
</dbReference>
<dbReference type="GO" id="GO:0046983">
    <property type="term" value="F:protein dimerization activity"/>
    <property type="evidence" value="ECO:0007669"/>
    <property type="project" value="InterPro"/>
</dbReference>
<dbReference type="InterPro" id="IPR012337">
    <property type="entry name" value="RNaseH-like_sf"/>
</dbReference>
<evidence type="ECO:0000313" key="3">
    <source>
        <dbReference type="Proteomes" id="UP001229421"/>
    </source>
</evidence>
<accession>A0AAD8JNI4</accession>
<evidence type="ECO:0000313" key="2">
    <source>
        <dbReference type="EMBL" id="KAK1407799.1"/>
    </source>
</evidence>
<name>A0AAD8JNI4_TARER</name>